<reference evidence="3 4" key="1">
    <citation type="submission" date="2020-09" db="EMBL/GenBank/DDBJ databases">
        <title>Novel species of Mucilaginibacter isolated from a glacier on the Tibetan Plateau.</title>
        <authorList>
            <person name="Liu Q."/>
            <person name="Xin Y.-H."/>
        </authorList>
    </citation>
    <scope>NUCLEOTIDE SEQUENCE [LARGE SCALE GENOMIC DNA]</scope>
    <source>
        <strain evidence="3 4">ZT4R22</strain>
    </source>
</reference>
<protein>
    <recommendedName>
        <fullName evidence="5">Lipoprotein</fullName>
    </recommendedName>
</protein>
<accession>A0ABR7WXW1</accession>
<feature type="chain" id="PRO_5046504848" description="Lipoprotein" evidence="2">
    <location>
        <begin position="24"/>
        <end position="66"/>
    </location>
</feature>
<gene>
    <name evidence="3" type="ORF">IDJ77_25160</name>
</gene>
<comment type="caution">
    <text evidence="3">The sequence shown here is derived from an EMBL/GenBank/DDBJ whole genome shotgun (WGS) entry which is preliminary data.</text>
</comment>
<feature type="region of interest" description="Disordered" evidence="1">
    <location>
        <begin position="25"/>
        <end position="66"/>
    </location>
</feature>
<evidence type="ECO:0008006" key="5">
    <source>
        <dbReference type="Google" id="ProtNLM"/>
    </source>
</evidence>
<dbReference type="Proteomes" id="UP000606600">
    <property type="component" value="Unassembled WGS sequence"/>
</dbReference>
<dbReference type="PROSITE" id="PS51257">
    <property type="entry name" value="PROKAR_LIPOPROTEIN"/>
    <property type="match status" value="1"/>
</dbReference>
<keyword evidence="4" id="KW-1185">Reference proteome</keyword>
<evidence type="ECO:0000313" key="4">
    <source>
        <dbReference type="Proteomes" id="UP000606600"/>
    </source>
</evidence>
<proteinExistence type="predicted"/>
<organism evidence="3 4">
    <name type="scientific">Mucilaginibacter pankratovii</name>
    <dbReference type="NCBI Taxonomy" id="2772110"/>
    <lineage>
        <taxon>Bacteria</taxon>
        <taxon>Pseudomonadati</taxon>
        <taxon>Bacteroidota</taxon>
        <taxon>Sphingobacteriia</taxon>
        <taxon>Sphingobacteriales</taxon>
        <taxon>Sphingobacteriaceae</taxon>
        <taxon>Mucilaginibacter</taxon>
    </lineage>
</organism>
<feature type="compositionally biased region" description="Low complexity" evidence="1">
    <location>
        <begin position="55"/>
        <end position="66"/>
    </location>
</feature>
<evidence type="ECO:0000313" key="3">
    <source>
        <dbReference type="EMBL" id="MBD1367125.1"/>
    </source>
</evidence>
<evidence type="ECO:0000256" key="2">
    <source>
        <dbReference type="SAM" id="SignalP"/>
    </source>
</evidence>
<dbReference type="RefSeq" id="WP_191191755.1">
    <property type="nucleotide sequence ID" value="NZ_JACWMY010000016.1"/>
</dbReference>
<evidence type="ECO:0000256" key="1">
    <source>
        <dbReference type="SAM" id="MobiDB-lite"/>
    </source>
</evidence>
<feature type="signal peptide" evidence="2">
    <location>
        <begin position="1"/>
        <end position="23"/>
    </location>
</feature>
<sequence length="66" mass="7664">MKKEIVKMLALLLFGAAALSSCAIDNPRSHRRYNNGRYHDRNRDNNRDGYHNRDNNNNGGYNHGNY</sequence>
<keyword evidence="2" id="KW-0732">Signal</keyword>
<feature type="compositionally biased region" description="Basic and acidic residues" evidence="1">
    <location>
        <begin position="37"/>
        <end position="54"/>
    </location>
</feature>
<dbReference type="EMBL" id="JACWMY010000016">
    <property type="protein sequence ID" value="MBD1367125.1"/>
    <property type="molecule type" value="Genomic_DNA"/>
</dbReference>
<name>A0ABR7WXW1_9SPHI</name>